<dbReference type="EMBL" id="WWCR01000009">
    <property type="protein sequence ID" value="MYM72787.1"/>
    <property type="molecule type" value="Genomic_DNA"/>
</dbReference>
<dbReference type="InterPro" id="IPR010239">
    <property type="entry name" value="CHP02001"/>
</dbReference>
<gene>
    <name evidence="3" type="ORF">GTP56_11315</name>
</gene>
<feature type="chain" id="PRO_5030948906" description="Outer membrane beta-barrel protein" evidence="2">
    <location>
        <begin position="45"/>
        <end position="254"/>
    </location>
</feature>
<keyword evidence="2" id="KW-0732">Signal</keyword>
<comment type="caution">
    <text evidence="3">The sequence shown here is derived from an EMBL/GenBank/DDBJ whole genome shotgun (WGS) entry which is preliminary data.</text>
</comment>
<dbReference type="NCBIfam" id="TIGR02001">
    <property type="entry name" value="gcw_chp"/>
    <property type="match status" value="1"/>
</dbReference>
<dbReference type="Pfam" id="PF09694">
    <property type="entry name" value="Gcw_chp"/>
    <property type="match status" value="1"/>
</dbReference>
<dbReference type="AlphaFoldDB" id="A0A7X4KH35"/>
<evidence type="ECO:0000256" key="1">
    <source>
        <dbReference type="SAM" id="MobiDB-lite"/>
    </source>
</evidence>
<accession>A0A7X4KH35</accession>
<evidence type="ECO:0000313" key="3">
    <source>
        <dbReference type="EMBL" id="MYM72787.1"/>
    </source>
</evidence>
<feature type="signal peptide" evidence="2">
    <location>
        <begin position="1"/>
        <end position="44"/>
    </location>
</feature>
<organism evidence="3 4">
    <name type="scientific">Duganella margarita</name>
    <dbReference type="NCBI Taxonomy" id="2692170"/>
    <lineage>
        <taxon>Bacteria</taxon>
        <taxon>Pseudomonadati</taxon>
        <taxon>Pseudomonadota</taxon>
        <taxon>Betaproteobacteria</taxon>
        <taxon>Burkholderiales</taxon>
        <taxon>Oxalobacteraceae</taxon>
        <taxon>Telluria group</taxon>
        <taxon>Duganella</taxon>
    </lineage>
</organism>
<evidence type="ECO:0000256" key="2">
    <source>
        <dbReference type="SAM" id="SignalP"/>
    </source>
</evidence>
<feature type="compositionally biased region" description="Pro residues" evidence="1">
    <location>
        <begin position="8"/>
        <end position="18"/>
    </location>
</feature>
<dbReference type="Proteomes" id="UP000469734">
    <property type="component" value="Unassembled WGS sequence"/>
</dbReference>
<feature type="region of interest" description="Disordered" evidence="1">
    <location>
        <begin position="1"/>
        <end position="24"/>
    </location>
</feature>
<evidence type="ECO:0000313" key="4">
    <source>
        <dbReference type="Proteomes" id="UP000469734"/>
    </source>
</evidence>
<name>A0A7X4KH35_9BURK</name>
<proteinExistence type="predicted"/>
<sequence length="254" mass="27546">MHHHRPPGARPPLRPPNQPTRRRPVTQRATVLLLSALAAAPAIAQIDVSGSVGLQSGYTFRGQTPGDSSPSPQLTLNLDSASGWYAGGFAAGMHIGDNYGYKLQGYAGYALRLTSALSGDAGCSQIAYTQSHANDFHECYAGLSGERTSARLSYAPRYFGFRAKVLYAEISTFYPVHPRFNLIAHAGLLYNLSDGVWPGVPARSRYDIKLGIAIPFGNWTVQLAREHSPDDGLRYYGYPVHPAKSWSAGVSYAF</sequence>
<evidence type="ECO:0008006" key="5">
    <source>
        <dbReference type="Google" id="ProtNLM"/>
    </source>
</evidence>
<protein>
    <recommendedName>
        <fullName evidence="5">Outer membrane beta-barrel protein</fullName>
    </recommendedName>
</protein>
<reference evidence="3 4" key="1">
    <citation type="submission" date="2019-12" db="EMBL/GenBank/DDBJ databases">
        <title>Novel species isolated from a subtropical stream in China.</title>
        <authorList>
            <person name="Lu H."/>
        </authorList>
    </citation>
    <scope>NUCLEOTIDE SEQUENCE [LARGE SCALE GENOMIC DNA]</scope>
    <source>
        <strain evidence="3 4">FT134W</strain>
    </source>
</reference>